<feature type="transmembrane region" description="Helical" evidence="3">
    <location>
        <begin position="20"/>
        <end position="42"/>
    </location>
</feature>
<gene>
    <name evidence="5" type="ORF">CEN88_197</name>
</gene>
<name>A0A554LWQ6_9BACT</name>
<dbReference type="Gene3D" id="3.20.20.370">
    <property type="entry name" value="Glycoside hydrolase/deacetylase"/>
    <property type="match status" value="1"/>
</dbReference>
<feature type="non-terminal residue" evidence="5">
    <location>
        <position position="247"/>
    </location>
</feature>
<dbReference type="InterPro" id="IPR051398">
    <property type="entry name" value="Polysacch_Deacetylase"/>
</dbReference>
<evidence type="ECO:0000256" key="2">
    <source>
        <dbReference type="ARBA" id="ARBA00022729"/>
    </source>
</evidence>
<dbReference type="Proteomes" id="UP000318711">
    <property type="component" value="Unassembled WGS sequence"/>
</dbReference>
<comment type="subcellular location">
    <subcellularLocation>
        <location evidence="1">Secreted</location>
    </subcellularLocation>
</comment>
<feature type="domain" description="NodB homology" evidence="4">
    <location>
        <begin position="133"/>
        <end position="247"/>
    </location>
</feature>
<keyword evidence="2" id="KW-0732">Signal</keyword>
<comment type="caution">
    <text evidence="5">The sequence shown here is derived from an EMBL/GenBank/DDBJ whole genome shotgun (WGS) entry which is preliminary data.</text>
</comment>
<accession>A0A554LWQ6</accession>
<dbReference type="AlphaFoldDB" id="A0A554LWQ6"/>
<evidence type="ECO:0000313" key="6">
    <source>
        <dbReference type="Proteomes" id="UP000318711"/>
    </source>
</evidence>
<protein>
    <submittedName>
        <fullName evidence="5">Polysaccharide deacetylase</fullName>
    </submittedName>
</protein>
<evidence type="ECO:0000256" key="3">
    <source>
        <dbReference type="SAM" id="Phobius"/>
    </source>
</evidence>
<evidence type="ECO:0000256" key="1">
    <source>
        <dbReference type="ARBA" id="ARBA00004613"/>
    </source>
</evidence>
<dbReference type="InterPro" id="IPR002509">
    <property type="entry name" value="NODB_dom"/>
</dbReference>
<evidence type="ECO:0000313" key="5">
    <source>
        <dbReference type="EMBL" id="TSC97079.1"/>
    </source>
</evidence>
<dbReference type="Pfam" id="PF01522">
    <property type="entry name" value="Polysacc_deac_1"/>
    <property type="match status" value="1"/>
</dbReference>
<reference evidence="5 6" key="1">
    <citation type="submission" date="2017-07" db="EMBL/GenBank/DDBJ databases">
        <title>Mechanisms for carbon and nitrogen cycling indicate functional differentiation within the Candidate Phyla Radiation.</title>
        <authorList>
            <person name="Danczak R.E."/>
            <person name="Johnston M.D."/>
            <person name="Kenah C."/>
            <person name="Slattery M."/>
            <person name="Wrighton K.C."/>
            <person name="Wilkins M.J."/>
        </authorList>
    </citation>
    <scope>NUCLEOTIDE SEQUENCE [LARGE SCALE GENOMIC DNA]</scope>
    <source>
        <strain evidence="5">Licking1014_2</strain>
    </source>
</reference>
<keyword evidence="3" id="KW-1133">Transmembrane helix</keyword>
<dbReference type="PANTHER" id="PTHR34216">
    <property type="match status" value="1"/>
</dbReference>
<dbReference type="PROSITE" id="PS51677">
    <property type="entry name" value="NODB"/>
    <property type="match status" value="1"/>
</dbReference>
<organism evidence="5 6">
    <name type="scientific">Candidatus Berkelbacteria bacterium Licking1014_2</name>
    <dbReference type="NCBI Taxonomy" id="2017146"/>
    <lineage>
        <taxon>Bacteria</taxon>
        <taxon>Candidatus Berkelbacteria</taxon>
    </lineage>
</organism>
<proteinExistence type="predicted"/>
<dbReference type="EMBL" id="VMGL01000017">
    <property type="protein sequence ID" value="TSC97079.1"/>
    <property type="molecule type" value="Genomic_DNA"/>
</dbReference>
<dbReference type="SUPFAM" id="SSF88713">
    <property type="entry name" value="Glycoside hydrolase/deacetylase"/>
    <property type="match status" value="1"/>
</dbReference>
<dbReference type="GO" id="GO:0016810">
    <property type="term" value="F:hydrolase activity, acting on carbon-nitrogen (but not peptide) bonds"/>
    <property type="evidence" value="ECO:0007669"/>
    <property type="project" value="InterPro"/>
</dbReference>
<keyword evidence="3" id="KW-0812">Transmembrane</keyword>
<dbReference type="InterPro" id="IPR011330">
    <property type="entry name" value="Glyco_hydro/deAcase_b/a-brl"/>
</dbReference>
<sequence>MMKKRKKKIKQDNCLWPKTILLLIGASLCGFFALTSYEMWLWQPAATVVIVHRPAKAAAKEATAPIIVDRLPKNVPILMYHYIRDYNNPADKTGSNLSVSPANLEKQLETIIAAGYQTITFADIFANRTLPEKPIILTFDDGYRDGYDAAFPLLKKHQANAVFFTISNEINVNSRYLTDGQIKEMKEAGMEFGNHTLSHPNLTKLDNQRLAAEIKDSKKETTIFCYPGGQYDNRVIDQVKAAGYLAA</sequence>
<dbReference type="GO" id="GO:0005576">
    <property type="term" value="C:extracellular region"/>
    <property type="evidence" value="ECO:0007669"/>
    <property type="project" value="UniProtKB-SubCell"/>
</dbReference>
<dbReference type="CDD" id="cd10918">
    <property type="entry name" value="CE4_NodB_like_5s_6s"/>
    <property type="match status" value="1"/>
</dbReference>
<evidence type="ECO:0000259" key="4">
    <source>
        <dbReference type="PROSITE" id="PS51677"/>
    </source>
</evidence>
<dbReference type="GO" id="GO:0005975">
    <property type="term" value="P:carbohydrate metabolic process"/>
    <property type="evidence" value="ECO:0007669"/>
    <property type="project" value="InterPro"/>
</dbReference>
<keyword evidence="3" id="KW-0472">Membrane</keyword>
<dbReference type="PANTHER" id="PTHR34216:SF3">
    <property type="entry name" value="POLY-BETA-1,6-N-ACETYL-D-GLUCOSAMINE N-DEACETYLASE"/>
    <property type="match status" value="1"/>
</dbReference>